<evidence type="ECO:0000313" key="2">
    <source>
        <dbReference type="EMBL" id="KAK5917492.1"/>
    </source>
</evidence>
<organism evidence="2 3">
    <name type="scientific">Champsocephalus gunnari</name>
    <name type="common">Mackerel icefish</name>
    <dbReference type="NCBI Taxonomy" id="52237"/>
    <lineage>
        <taxon>Eukaryota</taxon>
        <taxon>Metazoa</taxon>
        <taxon>Chordata</taxon>
        <taxon>Craniata</taxon>
        <taxon>Vertebrata</taxon>
        <taxon>Euteleostomi</taxon>
        <taxon>Actinopterygii</taxon>
        <taxon>Neopterygii</taxon>
        <taxon>Teleostei</taxon>
        <taxon>Neoteleostei</taxon>
        <taxon>Acanthomorphata</taxon>
        <taxon>Eupercaria</taxon>
        <taxon>Perciformes</taxon>
        <taxon>Notothenioidei</taxon>
        <taxon>Channichthyidae</taxon>
        <taxon>Champsocephalus</taxon>
    </lineage>
</organism>
<evidence type="ECO:0000313" key="3">
    <source>
        <dbReference type="Proteomes" id="UP001331515"/>
    </source>
</evidence>
<proteinExistence type="predicted"/>
<sequence length="72" mass="7842">MDQEATPPPGGDPPPRRRQEATPPSGGDLREGVDVGQVAPPLRRRPQRGCGCWTGSPPPQEATSERVWMLDR</sequence>
<comment type="caution">
    <text evidence="2">The sequence shown here is derived from an EMBL/GenBank/DDBJ whole genome shotgun (WGS) entry which is preliminary data.</text>
</comment>
<evidence type="ECO:0000256" key="1">
    <source>
        <dbReference type="SAM" id="MobiDB-lite"/>
    </source>
</evidence>
<dbReference type="EMBL" id="JAURVH010001526">
    <property type="protein sequence ID" value="KAK5917492.1"/>
    <property type="molecule type" value="Genomic_DNA"/>
</dbReference>
<accession>A0AAN8D8L1</accession>
<dbReference type="AlphaFoldDB" id="A0AAN8D8L1"/>
<reference evidence="2 3" key="1">
    <citation type="journal article" date="2023" name="Mol. Biol. Evol.">
        <title>Genomics of Secondarily Temperate Adaptation in the Only Non-Antarctic Icefish.</title>
        <authorList>
            <person name="Rivera-Colon A.G."/>
            <person name="Rayamajhi N."/>
            <person name="Minhas B.F."/>
            <person name="Madrigal G."/>
            <person name="Bilyk K.T."/>
            <person name="Yoon V."/>
            <person name="Hune M."/>
            <person name="Gregory S."/>
            <person name="Cheng C.H.C."/>
            <person name="Catchen J.M."/>
        </authorList>
    </citation>
    <scope>NUCLEOTIDE SEQUENCE [LARGE SCALE GENOMIC DNA]</scope>
    <source>
        <tissue evidence="2">White muscle</tissue>
    </source>
</reference>
<gene>
    <name evidence="2" type="ORF">CgunFtcFv8_012379</name>
</gene>
<protein>
    <submittedName>
        <fullName evidence="2">Uncharacterized protein</fullName>
    </submittedName>
</protein>
<keyword evidence="3" id="KW-1185">Reference proteome</keyword>
<feature type="compositionally biased region" description="Pro residues" evidence="1">
    <location>
        <begin position="1"/>
        <end position="13"/>
    </location>
</feature>
<dbReference type="Proteomes" id="UP001331515">
    <property type="component" value="Unassembled WGS sequence"/>
</dbReference>
<name>A0AAN8D8L1_CHAGU</name>
<feature type="region of interest" description="Disordered" evidence="1">
    <location>
        <begin position="1"/>
        <end position="72"/>
    </location>
</feature>